<dbReference type="AlphaFoldDB" id="A0AA41YJ31"/>
<reference evidence="8" key="1">
    <citation type="submission" date="2022-09" db="EMBL/GenBank/DDBJ databases">
        <title>Rhodovastum sp. nov. RN2-1 isolated from soil in Seongnam, South Korea.</title>
        <authorList>
            <person name="Le N.T."/>
        </authorList>
    </citation>
    <scope>NUCLEOTIDE SEQUENCE</scope>
    <source>
        <strain evidence="8">RN2-1</strain>
    </source>
</reference>
<accession>A0AA41YJ31</accession>
<dbReference type="EMBL" id="JAPDNT010000001">
    <property type="protein sequence ID" value="MCW3473460.1"/>
    <property type="molecule type" value="Genomic_DNA"/>
</dbReference>
<comment type="caution">
    <text evidence="8">The sequence shown here is derived from an EMBL/GenBank/DDBJ whole genome shotgun (WGS) entry which is preliminary data.</text>
</comment>
<dbReference type="InterPro" id="IPR000620">
    <property type="entry name" value="EamA_dom"/>
</dbReference>
<feature type="domain" description="EamA" evidence="7">
    <location>
        <begin position="8"/>
        <end position="139"/>
    </location>
</feature>
<organism evidence="8 9">
    <name type="scientific">Limobrevibacterium gyesilva</name>
    <dbReference type="NCBI Taxonomy" id="2991712"/>
    <lineage>
        <taxon>Bacteria</taxon>
        <taxon>Pseudomonadati</taxon>
        <taxon>Pseudomonadota</taxon>
        <taxon>Alphaproteobacteria</taxon>
        <taxon>Acetobacterales</taxon>
        <taxon>Acetobacteraceae</taxon>
        <taxon>Limobrevibacterium</taxon>
    </lineage>
</organism>
<dbReference type="PANTHER" id="PTHR22911:SF6">
    <property type="entry name" value="SOLUTE CARRIER FAMILY 35 MEMBER G1"/>
    <property type="match status" value="1"/>
</dbReference>
<dbReference type="GO" id="GO:0016020">
    <property type="term" value="C:membrane"/>
    <property type="evidence" value="ECO:0007669"/>
    <property type="project" value="UniProtKB-SubCell"/>
</dbReference>
<evidence type="ECO:0000256" key="4">
    <source>
        <dbReference type="ARBA" id="ARBA00022989"/>
    </source>
</evidence>
<feature type="transmembrane region" description="Helical" evidence="6">
    <location>
        <begin position="181"/>
        <end position="202"/>
    </location>
</feature>
<keyword evidence="9" id="KW-1185">Reference proteome</keyword>
<feature type="transmembrane region" description="Helical" evidence="6">
    <location>
        <begin position="149"/>
        <end position="169"/>
    </location>
</feature>
<dbReference type="PANTHER" id="PTHR22911">
    <property type="entry name" value="ACYL-MALONYL CONDENSING ENZYME-RELATED"/>
    <property type="match status" value="1"/>
</dbReference>
<dbReference type="Gene3D" id="1.10.3730.20">
    <property type="match status" value="1"/>
</dbReference>
<evidence type="ECO:0000313" key="9">
    <source>
        <dbReference type="Proteomes" id="UP001165679"/>
    </source>
</evidence>
<gene>
    <name evidence="8" type="ORF">OL599_02620</name>
</gene>
<feature type="transmembrane region" description="Helical" evidence="6">
    <location>
        <begin position="208"/>
        <end position="226"/>
    </location>
</feature>
<feature type="transmembrane region" description="Helical" evidence="6">
    <location>
        <begin position="95"/>
        <end position="117"/>
    </location>
</feature>
<evidence type="ECO:0000256" key="3">
    <source>
        <dbReference type="ARBA" id="ARBA00022692"/>
    </source>
</evidence>
<evidence type="ECO:0000256" key="5">
    <source>
        <dbReference type="ARBA" id="ARBA00023136"/>
    </source>
</evidence>
<evidence type="ECO:0000259" key="7">
    <source>
        <dbReference type="Pfam" id="PF00892"/>
    </source>
</evidence>
<feature type="transmembrane region" description="Helical" evidence="6">
    <location>
        <begin position="124"/>
        <end position="143"/>
    </location>
</feature>
<reference evidence="8" key="2">
    <citation type="submission" date="2022-10" db="EMBL/GenBank/DDBJ databases">
        <authorList>
            <person name="Trinh H.N."/>
        </authorList>
    </citation>
    <scope>NUCLEOTIDE SEQUENCE</scope>
    <source>
        <strain evidence="8">RN2-1</strain>
    </source>
</reference>
<dbReference type="RefSeq" id="WP_264712034.1">
    <property type="nucleotide sequence ID" value="NZ_JAPDNT010000001.1"/>
</dbReference>
<dbReference type="Pfam" id="PF00892">
    <property type="entry name" value="EamA"/>
    <property type="match status" value="2"/>
</dbReference>
<keyword evidence="5 6" id="KW-0472">Membrane</keyword>
<dbReference type="Proteomes" id="UP001165679">
    <property type="component" value="Unassembled WGS sequence"/>
</dbReference>
<proteinExistence type="inferred from homology"/>
<evidence type="ECO:0000313" key="8">
    <source>
        <dbReference type="EMBL" id="MCW3473460.1"/>
    </source>
</evidence>
<name>A0AA41YJ31_9PROT</name>
<dbReference type="InterPro" id="IPR037185">
    <property type="entry name" value="EmrE-like"/>
</dbReference>
<evidence type="ECO:0000256" key="6">
    <source>
        <dbReference type="SAM" id="Phobius"/>
    </source>
</evidence>
<comment type="subcellular location">
    <subcellularLocation>
        <location evidence="1">Membrane</location>
        <topology evidence="1">Multi-pass membrane protein</topology>
    </subcellularLocation>
</comment>
<feature type="transmembrane region" description="Helical" evidence="6">
    <location>
        <begin position="72"/>
        <end position="89"/>
    </location>
</feature>
<keyword evidence="3 6" id="KW-0812">Transmembrane</keyword>
<comment type="similarity">
    <text evidence="2">Belongs to the drug/metabolite transporter (DMT) superfamily. 10 TMS drug/metabolite exporter (DME) (TC 2.A.7.3) family.</text>
</comment>
<protein>
    <submittedName>
        <fullName evidence="8">DMT family transporter</fullName>
    </submittedName>
</protein>
<feature type="transmembrane region" description="Helical" evidence="6">
    <location>
        <begin position="37"/>
        <end position="60"/>
    </location>
</feature>
<feature type="transmembrane region" description="Helical" evidence="6">
    <location>
        <begin position="238"/>
        <end position="256"/>
    </location>
</feature>
<keyword evidence="4 6" id="KW-1133">Transmembrane helix</keyword>
<evidence type="ECO:0000256" key="2">
    <source>
        <dbReference type="ARBA" id="ARBA00009853"/>
    </source>
</evidence>
<feature type="transmembrane region" description="Helical" evidence="6">
    <location>
        <begin position="262"/>
        <end position="281"/>
    </location>
</feature>
<sequence length="288" mass="31002">MGSDRTMLGIGLGVFAYSLFALHDASNKWLVATLPVWQVLFFRSVTIVIGAVAVGRTALLSRALETQLKGPLLFRGVITLAAWLCYYTAARSMPLAQLLTLYFSAPIMTTLLAIPLLGERVTAARWISVILGFLGVLIASDPFGVRASLATALVLIAAAFWGYAIILMRQIARRESSLLQMFYQNLCFLVVTGTLTAFSWVPPTTGELVLLLAVGVLGGLGQFSLFEGARFAPASVMGTVEYSSLLWAFVLGYVIWGDIPSLPVFAGAATILAAGIFLVVMERRAVRS</sequence>
<evidence type="ECO:0000256" key="1">
    <source>
        <dbReference type="ARBA" id="ARBA00004141"/>
    </source>
</evidence>
<dbReference type="SUPFAM" id="SSF103481">
    <property type="entry name" value="Multidrug resistance efflux transporter EmrE"/>
    <property type="match status" value="2"/>
</dbReference>
<feature type="domain" description="EamA" evidence="7">
    <location>
        <begin position="152"/>
        <end position="280"/>
    </location>
</feature>